<dbReference type="GO" id="GO:0030674">
    <property type="term" value="F:protein-macromolecule adaptor activity"/>
    <property type="evidence" value="ECO:0007669"/>
    <property type="project" value="TreeGrafter"/>
</dbReference>
<dbReference type="EMBL" id="JAUEPP010000009">
    <property type="protein sequence ID" value="KAK3334867.1"/>
    <property type="molecule type" value="Genomic_DNA"/>
</dbReference>
<dbReference type="RefSeq" id="XP_062677033.1">
    <property type="nucleotide sequence ID" value="XM_062827564.1"/>
</dbReference>
<sequence>MSSSAAESLPITPQAFAAALEDLPVSALHLKVLEIYNSIAHLKYSNEQLRPFAEGLEAPLGGSSSQNQQPDPDCVEAIRENEQVMVRMEERVQLVRNEVERRGLSWTEFERKEEVEAAAARNRARGPVETGEEDSDDEEEQGQQPMTNGTSTTTTTTQQHPAWMDGTFQTGVIRNGEIVMDDVAGSRRQQQEQQGDTGTGTGTGAGAGAGAGGSLSDEELRRRMEERLRDLGGEDDEEEEGGMHL</sequence>
<accession>A0AAE0J0T5</accession>
<feature type="region of interest" description="Disordered" evidence="1">
    <location>
        <begin position="185"/>
        <end position="245"/>
    </location>
</feature>
<dbReference type="AlphaFoldDB" id="A0AAE0J0T5"/>
<feature type="compositionally biased region" description="Acidic residues" evidence="1">
    <location>
        <begin position="130"/>
        <end position="141"/>
    </location>
</feature>
<feature type="compositionally biased region" description="Acidic residues" evidence="1">
    <location>
        <begin position="233"/>
        <end position="245"/>
    </location>
</feature>
<feature type="compositionally biased region" description="Polar residues" evidence="1">
    <location>
        <begin position="187"/>
        <end position="196"/>
    </location>
</feature>
<dbReference type="PANTHER" id="PTHR40422:SF1">
    <property type="entry name" value="TRANSLATION MACHINERY-ASSOCIATED PROTEIN 17"/>
    <property type="match status" value="1"/>
</dbReference>
<comment type="caution">
    <text evidence="2">The sequence shown here is derived from an EMBL/GenBank/DDBJ whole genome shotgun (WGS) entry which is preliminary data.</text>
</comment>
<name>A0AAE0J0T5_9PEZI</name>
<dbReference type="GeneID" id="87864718"/>
<dbReference type="GO" id="GO:0070682">
    <property type="term" value="P:proteasome regulatory particle assembly"/>
    <property type="evidence" value="ECO:0007669"/>
    <property type="project" value="InterPro"/>
</dbReference>
<dbReference type="PANTHER" id="PTHR40422">
    <property type="entry name" value="TRANSLATION MACHINERY-ASSOCIATED PROTEIN 17"/>
    <property type="match status" value="1"/>
</dbReference>
<gene>
    <name evidence="2" type="ORF">B0H65DRAFT_480194</name>
</gene>
<keyword evidence="3" id="KW-1185">Reference proteome</keyword>
<organism evidence="2 3">
    <name type="scientific">Neurospora tetraspora</name>
    <dbReference type="NCBI Taxonomy" id="94610"/>
    <lineage>
        <taxon>Eukaryota</taxon>
        <taxon>Fungi</taxon>
        <taxon>Dikarya</taxon>
        <taxon>Ascomycota</taxon>
        <taxon>Pezizomycotina</taxon>
        <taxon>Sordariomycetes</taxon>
        <taxon>Sordariomycetidae</taxon>
        <taxon>Sordariales</taxon>
        <taxon>Sordariaceae</taxon>
        <taxon>Neurospora</taxon>
    </lineage>
</organism>
<dbReference type="Proteomes" id="UP001278500">
    <property type="component" value="Unassembled WGS sequence"/>
</dbReference>
<dbReference type="InterPro" id="IPR038966">
    <property type="entry name" value="TMA17"/>
</dbReference>
<feature type="compositionally biased region" description="Low complexity" evidence="1">
    <location>
        <begin position="142"/>
        <end position="159"/>
    </location>
</feature>
<feature type="compositionally biased region" description="Gly residues" evidence="1">
    <location>
        <begin position="197"/>
        <end position="213"/>
    </location>
</feature>
<proteinExistence type="predicted"/>
<reference evidence="2" key="2">
    <citation type="submission" date="2023-06" db="EMBL/GenBank/DDBJ databases">
        <authorList>
            <consortium name="Lawrence Berkeley National Laboratory"/>
            <person name="Haridas S."/>
            <person name="Hensen N."/>
            <person name="Bonometti L."/>
            <person name="Westerberg I."/>
            <person name="Brannstrom I.O."/>
            <person name="Guillou S."/>
            <person name="Cros-Aarteil S."/>
            <person name="Calhoun S."/>
            <person name="Kuo A."/>
            <person name="Mondo S."/>
            <person name="Pangilinan J."/>
            <person name="Riley R."/>
            <person name="Labutti K."/>
            <person name="Andreopoulos B."/>
            <person name="Lipzen A."/>
            <person name="Chen C."/>
            <person name="Yanf M."/>
            <person name="Daum C."/>
            <person name="Ng V."/>
            <person name="Clum A."/>
            <person name="Steindorff A."/>
            <person name="Ohm R."/>
            <person name="Martin F."/>
            <person name="Silar P."/>
            <person name="Natvig D."/>
            <person name="Lalanne C."/>
            <person name="Gautier V."/>
            <person name="Ament-Velasquez S.L."/>
            <person name="Kruys A."/>
            <person name="Hutchinson M.I."/>
            <person name="Powell A.J."/>
            <person name="Barry K."/>
            <person name="Miller A.N."/>
            <person name="Grigoriev I.V."/>
            <person name="Debuchy R."/>
            <person name="Gladieux P."/>
            <person name="Thoren M.H."/>
            <person name="Johannesson H."/>
        </authorList>
    </citation>
    <scope>NUCLEOTIDE SEQUENCE</scope>
    <source>
        <strain evidence="2">CBS 560.94</strain>
    </source>
</reference>
<feature type="compositionally biased region" description="Basic and acidic residues" evidence="1">
    <location>
        <begin position="218"/>
        <end position="232"/>
    </location>
</feature>
<evidence type="ECO:0000256" key="1">
    <source>
        <dbReference type="SAM" id="MobiDB-lite"/>
    </source>
</evidence>
<protein>
    <submittedName>
        <fullName evidence="2">Uncharacterized protein</fullName>
    </submittedName>
</protein>
<reference evidence="2" key="1">
    <citation type="journal article" date="2023" name="Mol. Phylogenet. Evol.">
        <title>Genome-scale phylogeny and comparative genomics of the fungal order Sordariales.</title>
        <authorList>
            <person name="Hensen N."/>
            <person name="Bonometti L."/>
            <person name="Westerberg I."/>
            <person name="Brannstrom I.O."/>
            <person name="Guillou S."/>
            <person name="Cros-Aarteil S."/>
            <person name="Calhoun S."/>
            <person name="Haridas S."/>
            <person name="Kuo A."/>
            <person name="Mondo S."/>
            <person name="Pangilinan J."/>
            <person name="Riley R."/>
            <person name="LaButti K."/>
            <person name="Andreopoulos B."/>
            <person name="Lipzen A."/>
            <person name="Chen C."/>
            <person name="Yan M."/>
            <person name="Daum C."/>
            <person name="Ng V."/>
            <person name="Clum A."/>
            <person name="Steindorff A."/>
            <person name="Ohm R.A."/>
            <person name="Martin F."/>
            <person name="Silar P."/>
            <person name="Natvig D.O."/>
            <person name="Lalanne C."/>
            <person name="Gautier V."/>
            <person name="Ament-Velasquez S.L."/>
            <person name="Kruys A."/>
            <person name="Hutchinson M.I."/>
            <person name="Powell A.J."/>
            <person name="Barry K."/>
            <person name="Miller A.N."/>
            <person name="Grigoriev I.V."/>
            <person name="Debuchy R."/>
            <person name="Gladieux P."/>
            <person name="Hiltunen Thoren M."/>
            <person name="Johannesson H."/>
        </authorList>
    </citation>
    <scope>NUCLEOTIDE SEQUENCE</scope>
    <source>
        <strain evidence="2">CBS 560.94</strain>
    </source>
</reference>
<evidence type="ECO:0000313" key="3">
    <source>
        <dbReference type="Proteomes" id="UP001278500"/>
    </source>
</evidence>
<feature type="region of interest" description="Disordered" evidence="1">
    <location>
        <begin position="116"/>
        <end position="164"/>
    </location>
</feature>
<evidence type="ECO:0000313" key="2">
    <source>
        <dbReference type="EMBL" id="KAK3334867.1"/>
    </source>
</evidence>